<reference evidence="5 6" key="1">
    <citation type="submission" date="2016-10" db="EMBL/GenBank/DDBJ databases">
        <title>Draft Genome sequence of Roseomonas sp. strain M3.</title>
        <authorList>
            <person name="Subhash Y."/>
            <person name="Lee S."/>
        </authorList>
    </citation>
    <scope>NUCLEOTIDE SEQUENCE [LARGE SCALE GENOMIC DNA]</scope>
    <source>
        <strain evidence="5 6">M3</strain>
    </source>
</reference>
<accession>A0A1V2H3Q5</accession>
<dbReference type="InterPro" id="IPR008920">
    <property type="entry name" value="TF_FadR/GntR_C"/>
</dbReference>
<dbReference type="CDD" id="cd07377">
    <property type="entry name" value="WHTH_GntR"/>
    <property type="match status" value="1"/>
</dbReference>
<organism evidence="5 6">
    <name type="scientific">Teichococcus deserti</name>
    <dbReference type="NCBI Taxonomy" id="1817963"/>
    <lineage>
        <taxon>Bacteria</taxon>
        <taxon>Pseudomonadati</taxon>
        <taxon>Pseudomonadota</taxon>
        <taxon>Alphaproteobacteria</taxon>
        <taxon>Acetobacterales</taxon>
        <taxon>Roseomonadaceae</taxon>
        <taxon>Roseomonas</taxon>
    </lineage>
</organism>
<dbReference type="Gene3D" id="1.20.120.530">
    <property type="entry name" value="GntR ligand-binding domain-like"/>
    <property type="match status" value="1"/>
</dbReference>
<keyword evidence="3" id="KW-0804">Transcription</keyword>
<protein>
    <recommendedName>
        <fullName evidence="4">HTH gntR-type domain-containing protein</fullName>
    </recommendedName>
</protein>
<feature type="domain" description="HTH gntR-type" evidence="4">
    <location>
        <begin position="5"/>
        <end position="72"/>
    </location>
</feature>
<evidence type="ECO:0000256" key="2">
    <source>
        <dbReference type="ARBA" id="ARBA00023125"/>
    </source>
</evidence>
<evidence type="ECO:0000313" key="6">
    <source>
        <dbReference type="Proteomes" id="UP000188879"/>
    </source>
</evidence>
<dbReference type="PROSITE" id="PS50949">
    <property type="entry name" value="HTH_GNTR"/>
    <property type="match status" value="1"/>
</dbReference>
<keyword evidence="2" id="KW-0238">DNA-binding</keyword>
<dbReference type="InterPro" id="IPR036390">
    <property type="entry name" value="WH_DNA-bd_sf"/>
</dbReference>
<comment type="caution">
    <text evidence="5">The sequence shown here is derived from an EMBL/GenBank/DDBJ whole genome shotgun (WGS) entry which is preliminary data.</text>
</comment>
<dbReference type="SMART" id="SM00895">
    <property type="entry name" value="FCD"/>
    <property type="match status" value="1"/>
</dbReference>
<dbReference type="InterPro" id="IPR036388">
    <property type="entry name" value="WH-like_DNA-bd_sf"/>
</dbReference>
<dbReference type="PANTHER" id="PTHR43537:SF53">
    <property type="entry name" value="HTH-TYPE TRANSCRIPTIONAL REPRESSOR NANR"/>
    <property type="match status" value="1"/>
</dbReference>
<name>A0A1V2H3Q5_9PROT</name>
<dbReference type="GO" id="GO:0003677">
    <property type="term" value="F:DNA binding"/>
    <property type="evidence" value="ECO:0007669"/>
    <property type="project" value="UniProtKB-KW"/>
</dbReference>
<dbReference type="PANTHER" id="PTHR43537">
    <property type="entry name" value="TRANSCRIPTIONAL REGULATOR, GNTR FAMILY"/>
    <property type="match status" value="1"/>
</dbReference>
<dbReference type="SUPFAM" id="SSF46785">
    <property type="entry name" value="Winged helix' DNA-binding domain"/>
    <property type="match status" value="1"/>
</dbReference>
<proteinExistence type="predicted"/>
<dbReference type="EMBL" id="MLCO01000110">
    <property type="protein sequence ID" value="ONG53180.1"/>
    <property type="molecule type" value="Genomic_DNA"/>
</dbReference>
<evidence type="ECO:0000256" key="1">
    <source>
        <dbReference type="ARBA" id="ARBA00023015"/>
    </source>
</evidence>
<evidence type="ECO:0000259" key="4">
    <source>
        <dbReference type="PROSITE" id="PS50949"/>
    </source>
</evidence>
<dbReference type="Pfam" id="PF00392">
    <property type="entry name" value="GntR"/>
    <property type="match status" value="1"/>
</dbReference>
<dbReference type="SUPFAM" id="SSF48008">
    <property type="entry name" value="GntR ligand-binding domain-like"/>
    <property type="match status" value="1"/>
</dbReference>
<dbReference type="SMART" id="SM00345">
    <property type="entry name" value="HTH_GNTR"/>
    <property type="match status" value="1"/>
</dbReference>
<keyword evidence="6" id="KW-1185">Reference proteome</keyword>
<dbReference type="Pfam" id="PF07729">
    <property type="entry name" value="FCD"/>
    <property type="match status" value="1"/>
</dbReference>
<dbReference type="InterPro" id="IPR011711">
    <property type="entry name" value="GntR_C"/>
</dbReference>
<gene>
    <name evidence="5" type="ORF">BKE38_13100</name>
</gene>
<dbReference type="RefSeq" id="WP_076957804.1">
    <property type="nucleotide sequence ID" value="NZ_MLCO01000110.1"/>
</dbReference>
<evidence type="ECO:0000313" key="5">
    <source>
        <dbReference type="EMBL" id="ONG53180.1"/>
    </source>
</evidence>
<dbReference type="Gene3D" id="1.10.10.10">
    <property type="entry name" value="Winged helix-like DNA-binding domain superfamily/Winged helix DNA-binding domain"/>
    <property type="match status" value="1"/>
</dbReference>
<dbReference type="GO" id="GO:0003700">
    <property type="term" value="F:DNA-binding transcription factor activity"/>
    <property type="evidence" value="ECO:0007669"/>
    <property type="project" value="InterPro"/>
</dbReference>
<keyword evidence="1" id="KW-0805">Transcription regulation</keyword>
<dbReference type="OrthoDB" id="9812290at2"/>
<dbReference type="InterPro" id="IPR000524">
    <property type="entry name" value="Tscrpt_reg_HTH_GntR"/>
</dbReference>
<sequence>MQARPATPLSIDERILQAVLAGRIRPGTRLGEQQLADLFAVSRTLVREAMMRLAARRIVCLATRRGWFVAEPSLEEARATLAARSALECGMLDQAAPPDAAGIARLRAQIADEQDIIEAGDAGSRSLALGNFHVCLAGILGNPVVAELLRDLTARTMLIATLYQSPRDAGLSSAEHLHILEALAGGRMRRAATLMRAHLSHVQTMLRPPVDVPSDPLAPLRQALVPEFPARPAQALRIPDPVPG</sequence>
<evidence type="ECO:0000256" key="3">
    <source>
        <dbReference type="ARBA" id="ARBA00023163"/>
    </source>
</evidence>
<dbReference type="Proteomes" id="UP000188879">
    <property type="component" value="Unassembled WGS sequence"/>
</dbReference>
<dbReference type="AlphaFoldDB" id="A0A1V2H3Q5"/>